<dbReference type="GO" id="GO:0015086">
    <property type="term" value="F:cadmium ion transmembrane transporter activity"/>
    <property type="evidence" value="ECO:0007669"/>
    <property type="project" value="TreeGrafter"/>
</dbReference>
<dbReference type="AlphaFoldDB" id="A0A1Y1RMZ8"/>
<dbReference type="Proteomes" id="UP000192359">
    <property type="component" value="Unassembled WGS sequence"/>
</dbReference>
<feature type="transmembrane region" description="Helical" evidence="5">
    <location>
        <begin position="45"/>
        <end position="67"/>
    </location>
</feature>
<feature type="transmembrane region" description="Helical" evidence="5">
    <location>
        <begin position="20"/>
        <end position="39"/>
    </location>
</feature>
<dbReference type="GO" id="GO:0005886">
    <property type="term" value="C:plasma membrane"/>
    <property type="evidence" value="ECO:0007669"/>
    <property type="project" value="TreeGrafter"/>
</dbReference>
<organism evidence="6 7">
    <name type="scientific">Rothia nasimurium</name>
    <dbReference type="NCBI Taxonomy" id="85336"/>
    <lineage>
        <taxon>Bacteria</taxon>
        <taxon>Bacillati</taxon>
        <taxon>Actinomycetota</taxon>
        <taxon>Actinomycetes</taxon>
        <taxon>Micrococcales</taxon>
        <taxon>Micrococcaceae</taxon>
        <taxon>Rothia</taxon>
    </lineage>
</organism>
<dbReference type="EMBL" id="LXWF01000041">
    <property type="protein sequence ID" value="ORC15963.1"/>
    <property type="molecule type" value="Genomic_DNA"/>
</dbReference>
<proteinExistence type="predicted"/>
<evidence type="ECO:0000256" key="1">
    <source>
        <dbReference type="ARBA" id="ARBA00004141"/>
    </source>
</evidence>
<evidence type="ECO:0000256" key="5">
    <source>
        <dbReference type="SAM" id="Phobius"/>
    </source>
</evidence>
<feature type="transmembrane region" description="Helical" evidence="5">
    <location>
        <begin position="123"/>
        <end position="143"/>
    </location>
</feature>
<feature type="transmembrane region" description="Helical" evidence="5">
    <location>
        <begin position="193"/>
        <end position="213"/>
    </location>
</feature>
<evidence type="ECO:0000313" key="7">
    <source>
        <dbReference type="Proteomes" id="UP000192359"/>
    </source>
</evidence>
<feature type="transmembrane region" description="Helical" evidence="5">
    <location>
        <begin position="343"/>
        <end position="367"/>
    </location>
</feature>
<evidence type="ECO:0000256" key="2">
    <source>
        <dbReference type="ARBA" id="ARBA00022692"/>
    </source>
</evidence>
<dbReference type="PANTHER" id="PTHR11706">
    <property type="entry name" value="SOLUTE CARRIER PROTEIN FAMILY 11 MEMBER"/>
    <property type="match status" value="1"/>
</dbReference>
<dbReference type="PANTHER" id="PTHR11706:SF2">
    <property type="entry name" value="TRANSPORTER PROTEIN"/>
    <property type="match status" value="1"/>
</dbReference>
<feature type="transmembrane region" description="Helical" evidence="5">
    <location>
        <begin position="155"/>
        <end position="173"/>
    </location>
</feature>
<dbReference type="Pfam" id="PF01566">
    <property type="entry name" value="Nramp"/>
    <property type="match status" value="1"/>
</dbReference>
<keyword evidence="3 5" id="KW-1133">Transmembrane helix</keyword>
<evidence type="ECO:0000256" key="3">
    <source>
        <dbReference type="ARBA" id="ARBA00022989"/>
    </source>
</evidence>
<sequence>MADTRAPVTAQDQASKGRRAALLGSLFLMATSAIGPGFITQTGQFTYQMGAAFAFAILVSILIDIAVQLNVWRVIGVSGRKAQELANSVLPGLGIFLAVLVALGGFVFNVGNVAGGGLGLNSMLGMDATTGGIITAVLAIAVFISKRAGVALDRIVVALGVVMILATLYVAIVSNPPVGDALKNTALPSEVNFTVITTLVGGTVGGYITYAGAHRMIDAGIQGPEYVRDISRSSVTGIIITGVMRFLLFLAILGVVATGVALDTDKSIAGQAFGIAAGEIGTRLFGLILWGAAISSVIGAAFTSVSFLTSSKTSVTVKNALTISFIVISTIVFVIAGKAPATLLIVAGAVNGLILPVGFAVLMFVATFRSKTLLGSYRYPLWLIIIGWASWLLTIYLGYKSLSGIAALWGS</sequence>
<feature type="transmembrane region" description="Helical" evidence="5">
    <location>
        <begin position="287"/>
        <end position="308"/>
    </location>
</feature>
<name>A0A1Y1RMZ8_9MICC</name>
<keyword evidence="2 5" id="KW-0812">Transmembrane</keyword>
<accession>A0A1Y1RMZ8</accession>
<evidence type="ECO:0008006" key="8">
    <source>
        <dbReference type="Google" id="ProtNLM"/>
    </source>
</evidence>
<gene>
    <name evidence="6" type="ORF">A7979_04925</name>
</gene>
<feature type="transmembrane region" description="Helical" evidence="5">
    <location>
        <begin position="379"/>
        <end position="399"/>
    </location>
</feature>
<reference evidence="6 7" key="1">
    <citation type="submission" date="2016-05" db="EMBL/GenBank/DDBJ databases">
        <title>Draft genome sequence of a porcine commensal Rothia nasimurium.</title>
        <authorList>
            <person name="Gaiser R.A."/>
            <person name="Van Baarlen P."/>
            <person name="Wells J.M."/>
        </authorList>
    </citation>
    <scope>NUCLEOTIDE SEQUENCE [LARGE SCALE GENOMIC DNA]</scope>
    <source>
        <strain evidence="6 7">PT-32</strain>
    </source>
</reference>
<dbReference type="OrthoDB" id="141480at2"/>
<evidence type="ECO:0000256" key="4">
    <source>
        <dbReference type="ARBA" id="ARBA00023136"/>
    </source>
</evidence>
<feature type="transmembrane region" description="Helical" evidence="5">
    <location>
        <begin position="320"/>
        <end position="337"/>
    </location>
</feature>
<comment type="caution">
    <text evidence="6">The sequence shown here is derived from an EMBL/GenBank/DDBJ whole genome shotgun (WGS) entry which is preliminary data.</text>
</comment>
<protein>
    <recommendedName>
        <fullName evidence="8">Divalent metal cation transporter</fullName>
    </recommendedName>
</protein>
<keyword evidence="7" id="KW-1185">Reference proteome</keyword>
<dbReference type="GO" id="GO:0005384">
    <property type="term" value="F:manganese ion transmembrane transporter activity"/>
    <property type="evidence" value="ECO:0007669"/>
    <property type="project" value="TreeGrafter"/>
</dbReference>
<dbReference type="RefSeq" id="WP_083092390.1">
    <property type="nucleotide sequence ID" value="NZ_LXWF01000041.1"/>
</dbReference>
<dbReference type="GO" id="GO:0034755">
    <property type="term" value="P:iron ion transmembrane transport"/>
    <property type="evidence" value="ECO:0007669"/>
    <property type="project" value="TreeGrafter"/>
</dbReference>
<keyword evidence="4 5" id="KW-0472">Membrane</keyword>
<dbReference type="InterPro" id="IPR001046">
    <property type="entry name" value="NRAMP_fam"/>
</dbReference>
<evidence type="ECO:0000313" key="6">
    <source>
        <dbReference type="EMBL" id="ORC15963.1"/>
    </source>
</evidence>
<feature type="transmembrane region" description="Helical" evidence="5">
    <location>
        <begin position="234"/>
        <end position="257"/>
    </location>
</feature>
<comment type="subcellular location">
    <subcellularLocation>
        <location evidence="1">Membrane</location>
        <topology evidence="1">Multi-pass membrane protein</topology>
    </subcellularLocation>
</comment>
<feature type="transmembrane region" description="Helical" evidence="5">
    <location>
        <begin position="88"/>
        <end position="111"/>
    </location>
</feature>